<dbReference type="EC" id="6.1.1.20" evidence="13"/>
<evidence type="ECO:0000259" key="14">
    <source>
        <dbReference type="PROSITE" id="PS50862"/>
    </source>
</evidence>
<evidence type="ECO:0000256" key="6">
    <source>
        <dbReference type="ARBA" id="ARBA00022723"/>
    </source>
</evidence>
<keyword evidence="8 13" id="KW-0067">ATP-binding</keyword>
<dbReference type="SUPFAM" id="SSF46589">
    <property type="entry name" value="tRNA-binding arm"/>
    <property type="match status" value="1"/>
</dbReference>
<evidence type="ECO:0000256" key="10">
    <source>
        <dbReference type="ARBA" id="ARBA00022917"/>
    </source>
</evidence>
<dbReference type="InterPro" id="IPR045864">
    <property type="entry name" value="aa-tRNA-synth_II/BPL/LPL"/>
</dbReference>
<dbReference type="InterPro" id="IPR006195">
    <property type="entry name" value="aa-tRNA-synth_II"/>
</dbReference>
<keyword evidence="5 13" id="KW-0436">Ligase</keyword>
<evidence type="ECO:0000256" key="5">
    <source>
        <dbReference type="ARBA" id="ARBA00022598"/>
    </source>
</evidence>
<keyword evidence="4 13" id="KW-0963">Cytoplasm</keyword>
<dbReference type="NCBIfam" id="TIGR00468">
    <property type="entry name" value="pheS"/>
    <property type="match status" value="1"/>
</dbReference>
<evidence type="ECO:0000256" key="7">
    <source>
        <dbReference type="ARBA" id="ARBA00022741"/>
    </source>
</evidence>
<dbReference type="Proteomes" id="UP000016587">
    <property type="component" value="Chromosome"/>
</dbReference>
<dbReference type="Pfam" id="PF01409">
    <property type="entry name" value="tRNA-synt_2d"/>
    <property type="match status" value="1"/>
</dbReference>
<dbReference type="FunFam" id="3.30.930.10:FF:000003">
    <property type="entry name" value="Phenylalanine--tRNA ligase alpha subunit"/>
    <property type="match status" value="1"/>
</dbReference>
<dbReference type="PATRIC" id="fig|1121448.10.peg.1352"/>
<dbReference type="GO" id="GO:0000287">
    <property type="term" value="F:magnesium ion binding"/>
    <property type="evidence" value="ECO:0007669"/>
    <property type="project" value="UniProtKB-UniRule"/>
</dbReference>
<keyword evidence="7 13" id="KW-0547">Nucleotide-binding</keyword>
<reference evidence="16" key="2">
    <citation type="submission" date="2013-07" db="EMBL/GenBank/DDBJ databases">
        <authorList>
            <person name="Morais-Silva F.O."/>
            <person name="Rezende A.M."/>
            <person name="Pimentel C."/>
            <person name="Resende D.M."/>
            <person name="Santos C.I."/>
            <person name="Clemente C."/>
            <person name="de Oliveira L.M."/>
            <person name="da Silva S.M."/>
            <person name="Costa D.A."/>
            <person name="Varela-Raposo A."/>
            <person name="Horacio E.C.A."/>
            <person name="Matos M."/>
            <person name="Flores O."/>
            <person name="Ruiz J.C."/>
            <person name="Rodrigues-Pousada C."/>
        </authorList>
    </citation>
    <scope>NUCLEOTIDE SEQUENCE [LARGE SCALE GENOMIC DNA]</scope>
    <source>
        <strain evidence="16">ATCC 19364 / DSM 1382 / NCIMB 9332 / VKM B-1759</strain>
    </source>
</reference>
<evidence type="ECO:0000256" key="8">
    <source>
        <dbReference type="ARBA" id="ARBA00022840"/>
    </source>
</evidence>
<protein>
    <recommendedName>
        <fullName evidence="13">Phenylalanine--tRNA ligase alpha subunit</fullName>
        <ecNumber evidence="13">6.1.1.20</ecNumber>
    </recommendedName>
    <alternativeName>
        <fullName evidence="13">Phenylalanyl-tRNA synthetase alpha subunit</fullName>
        <shortName evidence="13">PheRS</shortName>
    </alternativeName>
</protein>
<dbReference type="InterPro" id="IPR004188">
    <property type="entry name" value="Phe-tRNA_ligase_II_N"/>
</dbReference>
<comment type="subcellular location">
    <subcellularLocation>
        <location evidence="1 13">Cytoplasm</location>
    </subcellularLocation>
</comment>
<feature type="binding site" evidence="13">
    <location>
        <position position="268"/>
    </location>
    <ligand>
        <name>Mg(2+)</name>
        <dbReference type="ChEBI" id="CHEBI:18420"/>
        <note>shared with beta subunit</note>
    </ligand>
</feature>
<gene>
    <name evidence="13" type="primary">pheS</name>
    <name evidence="15" type="ORF">DGI_1355</name>
</gene>
<dbReference type="PANTHER" id="PTHR11538">
    <property type="entry name" value="PHENYLALANYL-TRNA SYNTHETASE"/>
    <property type="match status" value="1"/>
</dbReference>
<keyword evidence="10 13" id="KW-0648">Protein biosynthesis</keyword>
<dbReference type="GO" id="GO:0005524">
    <property type="term" value="F:ATP binding"/>
    <property type="evidence" value="ECO:0007669"/>
    <property type="project" value="UniProtKB-UniRule"/>
</dbReference>
<dbReference type="InterPro" id="IPR022911">
    <property type="entry name" value="Phe_tRNA_ligase_alpha1_bac"/>
</dbReference>
<dbReference type="RefSeq" id="WP_021759999.1">
    <property type="nucleotide sequence ID" value="NC_022444.1"/>
</dbReference>
<dbReference type="KEGG" id="dgg:DGI_1355"/>
<evidence type="ECO:0000256" key="2">
    <source>
        <dbReference type="ARBA" id="ARBA00010207"/>
    </source>
</evidence>
<dbReference type="PROSITE" id="PS50862">
    <property type="entry name" value="AA_TRNA_LIGASE_II"/>
    <property type="match status" value="1"/>
</dbReference>
<dbReference type="InterPro" id="IPR010978">
    <property type="entry name" value="tRNA-bd_arm"/>
</dbReference>
<dbReference type="STRING" id="1121448.DGI_1355"/>
<sequence length="360" mass="39378">MSIDDLLQEFDSLIPAFEEGLSAVMQADGPSSSSSAALADALEAVRVEFLGRKGRLAGLMAKLGTADPADRPALGQAANRVKEAISVRFDDALAALEKAKADALLKHFDPTVPGRAPTLGGLHPITLVMEEVCQVFQHLGFEIVSGPEVETDWYNFEALNMPGDHPARDMQDTLFIQENIVLRTHTSPLQIRTMLARKPPVAAVAPGKVYRRDSDITHTPMFHQIEGFLVDKHVSMAHLRGSLTAFLQALFGAGTKVRFRPSFFPFTEPSAEVDISCNMCGGKGHKGNEPCRVCKTTGWLEILGCGMIDPEVFRAVGYDSEAWSGFAFGMGVERIAMLKYGVGDLRMFFENDARFLRQFA</sequence>
<keyword evidence="11 13" id="KW-0030">Aminoacyl-tRNA synthetase</keyword>
<comment type="cofactor">
    <cofactor evidence="13">
        <name>Mg(2+)</name>
        <dbReference type="ChEBI" id="CHEBI:18420"/>
    </cofactor>
    <text evidence="13">Binds 2 magnesium ions per tetramer.</text>
</comment>
<dbReference type="AlphaFoldDB" id="T2GAK0"/>
<keyword evidence="9 13" id="KW-0460">Magnesium</keyword>
<dbReference type="Gene3D" id="3.30.930.10">
    <property type="entry name" value="Bira Bifunctional Protein, Domain 2"/>
    <property type="match status" value="1"/>
</dbReference>
<dbReference type="PANTHER" id="PTHR11538:SF41">
    <property type="entry name" value="PHENYLALANINE--TRNA LIGASE, MITOCHONDRIAL"/>
    <property type="match status" value="1"/>
</dbReference>
<evidence type="ECO:0000313" key="16">
    <source>
        <dbReference type="Proteomes" id="UP000016587"/>
    </source>
</evidence>
<keyword evidence="6 13" id="KW-0479">Metal-binding</keyword>
<organism evidence="15 16">
    <name type="scientific">Megalodesulfovibrio gigas (strain ATCC 19364 / DSM 1382 / NCIMB 9332 / VKM B-1759)</name>
    <name type="common">Desulfovibrio gigas</name>
    <dbReference type="NCBI Taxonomy" id="1121448"/>
    <lineage>
        <taxon>Bacteria</taxon>
        <taxon>Pseudomonadati</taxon>
        <taxon>Thermodesulfobacteriota</taxon>
        <taxon>Desulfovibrionia</taxon>
        <taxon>Desulfovibrionales</taxon>
        <taxon>Desulfovibrionaceae</taxon>
        <taxon>Megalodesulfovibrio</taxon>
    </lineage>
</organism>
<comment type="subunit">
    <text evidence="3 13">Tetramer of two alpha and two beta subunits.</text>
</comment>
<accession>T2GAK0</accession>
<dbReference type="OrthoDB" id="9800719at2"/>
<dbReference type="GO" id="GO:0006432">
    <property type="term" value="P:phenylalanyl-tRNA aminoacylation"/>
    <property type="evidence" value="ECO:0007669"/>
    <property type="project" value="UniProtKB-UniRule"/>
</dbReference>
<evidence type="ECO:0000313" key="15">
    <source>
        <dbReference type="EMBL" id="AGW13204.1"/>
    </source>
</evidence>
<dbReference type="eggNOG" id="COG0016">
    <property type="taxonomic scope" value="Bacteria"/>
</dbReference>
<dbReference type="InterPro" id="IPR002319">
    <property type="entry name" value="Phenylalanyl-tRNA_Synthase"/>
</dbReference>
<dbReference type="SUPFAM" id="SSF55681">
    <property type="entry name" value="Class II aaRS and biotin synthetases"/>
    <property type="match status" value="1"/>
</dbReference>
<feature type="domain" description="Aminoacyl-transfer RNA synthetases class-II family profile" evidence="14">
    <location>
        <begin position="128"/>
        <end position="338"/>
    </location>
</feature>
<dbReference type="EMBL" id="CP006585">
    <property type="protein sequence ID" value="AGW13204.1"/>
    <property type="molecule type" value="Genomic_DNA"/>
</dbReference>
<dbReference type="GO" id="GO:0000049">
    <property type="term" value="F:tRNA binding"/>
    <property type="evidence" value="ECO:0007669"/>
    <property type="project" value="InterPro"/>
</dbReference>
<evidence type="ECO:0000256" key="1">
    <source>
        <dbReference type="ARBA" id="ARBA00004496"/>
    </source>
</evidence>
<name>T2GAK0_MEGG1</name>
<evidence type="ECO:0000256" key="12">
    <source>
        <dbReference type="ARBA" id="ARBA00049255"/>
    </source>
</evidence>
<dbReference type="CDD" id="cd00496">
    <property type="entry name" value="PheRS_alpha_core"/>
    <property type="match status" value="1"/>
</dbReference>
<evidence type="ECO:0000256" key="9">
    <source>
        <dbReference type="ARBA" id="ARBA00022842"/>
    </source>
</evidence>
<evidence type="ECO:0000256" key="13">
    <source>
        <dbReference type="HAMAP-Rule" id="MF_00281"/>
    </source>
</evidence>
<keyword evidence="16" id="KW-1185">Reference proteome</keyword>
<reference evidence="15 16" key="1">
    <citation type="journal article" date="2013" name="J. Bacteriol.">
        <title>Roles of HynAB and Ech, the only two hydrogenases found in the model sulfate reducer Desulfovibrio gigas.</title>
        <authorList>
            <person name="Morais-Silva F.O."/>
            <person name="Santos C.I."/>
            <person name="Rodrigues R."/>
            <person name="Pereira I.A."/>
            <person name="Rodrigues-Pousada C."/>
        </authorList>
    </citation>
    <scope>NUCLEOTIDE SEQUENCE [LARGE SCALE GENOMIC DNA]</scope>
    <source>
        <strain evidence="16">ATCC 19364 / DSM 1382 / NCIMB 9332 / VKM B-1759</strain>
    </source>
</reference>
<evidence type="ECO:0000256" key="11">
    <source>
        <dbReference type="ARBA" id="ARBA00023146"/>
    </source>
</evidence>
<comment type="similarity">
    <text evidence="2 13">Belongs to the class-II aminoacyl-tRNA synthetase family. Phe-tRNA synthetase alpha subunit type 1 subfamily.</text>
</comment>
<comment type="catalytic activity">
    <reaction evidence="12 13">
        <text>tRNA(Phe) + L-phenylalanine + ATP = L-phenylalanyl-tRNA(Phe) + AMP + diphosphate + H(+)</text>
        <dbReference type="Rhea" id="RHEA:19413"/>
        <dbReference type="Rhea" id="RHEA-COMP:9668"/>
        <dbReference type="Rhea" id="RHEA-COMP:9699"/>
        <dbReference type="ChEBI" id="CHEBI:15378"/>
        <dbReference type="ChEBI" id="CHEBI:30616"/>
        <dbReference type="ChEBI" id="CHEBI:33019"/>
        <dbReference type="ChEBI" id="CHEBI:58095"/>
        <dbReference type="ChEBI" id="CHEBI:78442"/>
        <dbReference type="ChEBI" id="CHEBI:78531"/>
        <dbReference type="ChEBI" id="CHEBI:456215"/>
        <dbReference type="EC" id="6.1.1.20"/>
    </reaction>
</comment>
<dbReference type="HOGENOM" id="CLU_025086_0_1_7"/>
<dbReference type="GO" id="GO:0004826">
    <property type="term" value="F:phenylalanine-tRNA ligase activity"/>
    <property type="evidence" value="ECO:0007669"/>
    <property type="project" value="UniProtKB-UniRule"/>
</dbReference>
<dbReference type="InterPro" id="IPR004529">
    <property type="entry name" value="Phe-tRNA-synth_IIc_asu"/>
</dbReference>
<dbReference type="HAMAP" id="MF_00281">
    <property type="entry name" value="Phe_tRNA_synth_alpha1"/>
    <property type="match status" value="1"/>
</dbReference>
<dbReference type="GO" id="GO:0005737">
    <property type="term" value="C:cytoplasm"/>
    <property type="evidence" value="ECO:0007669"/>
    <property type="project" value="UniProtKB-SubCell"/>
</dbReference>
<proteinExistence type="inferred from homology"/>
<evidence type="ECO:0000256" key="4">
    <source>
        <dbReference type="ARBA" id="ARBA00022490"/>
    </source>
</evidence>
<dbReference type="Pfam" id="PF02912">
    <property type="entry name" value="Phe_tRNA-synt_N"/>
    <property type="match status" value="1"/>
</dbReference>
<evidence type="ECO:0000256" key="3">
    <source>
        <dbReference type="ARBA" id="ARBA00011209"/>
    </source>
</evidence>